<dbReference type="OrthoDB" id="9798587at2"/>
<name>A0A0R2I8V0_9LACO</name>
<dbReference type="InterPro" id="IPR007214">
    <property type="entry name" value="YbaK/aa-tRNA-synth-assoc-dom"/>
</dbReference>
<dbReference type="AlphaFoldDB" id="A0A0R2I8V0"/>
<dbReference type="GO" id="GO:0002161">
    <property type="term" value="F:aminoacyl-tRNA deacylase activity"/>
    <property type="evidence" value="ECO:0007669"/>
    <property type="project" value="InterPro"/>
</dbReference>
<feature type="domain" description="YbaK/aminoacyl-tRNA synthetase-associated" evidence="3">
    <location>
        <begin position="23"/>
        <end position="148"/>
    </location>
</feature>
<evidence type="ECO:0000256" key="1">
    <source>
        <dbReference type="ARBA" id="ARBA00010201"/>
    </source>
</evidence>
<keyword evidence="4" id="KW-0436">Ligase</keyword>
<dbReference type="Proteomes" id="UP000050934">
    <property type="component" value="Unassembled WGS sequence"/>
</dbReference>
<dbReference type="SUPFAM" id="SSF55826">
    <property type="entry name" value="YbaK/ProRS associated domain"/>
    <property type="match status" value="1"/>
</dbReference>
<evidence type="ECO:0000256" key="2">
    <source>
        <dbReference type="ARBA" id="ARBA00022917"/>
    </source>
</evidence>
<keyword evidence="5" id="KW-1185">Reference proteome</keyword>
<proteinExistence type="inferred from homology"/>
<comment type="similarity">
    <text evidence="1">Belongs to the PRORSD1 family.</text>
</comment>
<dbReference type="PANTHER" id="PTHR31423">
    <property type="entry name" value="YBAK DOMAIN-CONTAINING PROTEIN"/>
    <property type="match status" value="1"/>
</dbReference>
<dbReference type="PATRIC" id="fig|396268.3.peg.81"/>
<dbReference type="GO" id="GO:0004812">
    <property type="term" value="F:aminoacyl-tRNA ligase activity"/>
    <property type="evidence" value="ECO:0007669"/>
    <property type="project" value="UniProtKB-KW"/>
</dbReference>
<dbReference type="InterPro" id="IPR036754">
    <property type="entry name" value="YbaK/aa-tRNA-synt-asso_dom_sf"/>
</dbReference>
<dbReference type="RefSeq" id="WP_057740385.1">
    <property type="nucleotide sequence ID" value="NZ_JQBW01000006.1"/>
</dbReference>
<dbReference type="CDD" id="cd04335">
    <property type="entry name" value="PrdX_deacylase"/>
    <property type="match status" value="1"/>
</dbReference>
<sequence>MNQAQRVFAVLDHDQISYRVVHHPAVYTVAQADEYVKSEEFSRAKNLLLTNKHHTKYVLLLMAEDKRFDAHAFSQLTGLPRLSFASKDQLQAKLGVTPGSVSPFGLLNNQEHDVMLYIDADVAQAQYFGGHPNDNTMTVILKTTDLLKVLEGQGFTPHILKI</sequence>
<dbReference type="GO" id="GO:0006412">
    <property type="term" value="P:translation"/>
    <property type="evidence" value="ECO:0007669"/>
    <property type="project" value="UniProtKB-KW"/>
</dbReference>
<gene>
    <name evidence="4" type="ORF">IV45_GL000080</name>
</gene>
<dbReference type="Pfam" id="PF04073">
    <property type="entry name" value="tRNA_edit"/>
    <property type="match status" value="1"/>
</dbReference>
<evidence type="ECO:0000313" key="4">
    <source>
        <dbReference type="EMBL" id="KRN59045.1"/>
    </source>
</evidence>
<keyword evidence="2" id="KW-0648">Protein biosynthesis</keyword>
<organism evidence="4 5">
    <name type="scientific">Limosilactobacillus secaliphilus</name>
    <dbReference type="NCBI Taxonomy" id="396268"/>
    <lineage>
        <taxon>Bacteria</taxon>
        <taxon>Bacillati</taxon>
        <taxon>Bacillota</taxon>
        <taxon>Bacilli</taxon>
        <taxon>Lactobacillales</taxon>
        <taxon>Lactobacillaceae</taxon>
        <taxon>Limosilactobacillus</taxon>
    </lineage>
</organism>
<evidence type="ECO:0000259" key="3">
    <source>
        <dbReference type="Pfam" id="PF04073"/>
    </source>
</evidence>
<evidence type="ECO:0000313" key="5">
    <source>
        <dbReference type="Proteomes" id="UP000050934"/>
    </source>
</evidence>
<accession>A0A0R2I8V0</accession>
<dbReference type="EMBL" id="JQBW01000006">
    <property type="protein sequence ID" value="KRN59045.1"/>
    <property type="molecule type" value="Genomic_DNA"/>
</dbReference>
<dbReference type="Gene3D" id="3.90.960.10">
    <property type="entry name" value="YbaK/aminoacyl-tRNA synthetase-associated domain"/>
    <property type="match status" value="1"/>
</dbReference>
<protein>
    <submittedName>
        <fullName evidence="4">YbaK prolyl-tRNA synthetase associated protein</fullName>
    </submittedName>
</protein>
<dbReference type="PANTHER" id="PTHR31423:SF3">
    <property type="entry name" value="PROLYL-TRNA SYNTHETASE ASSOCIATED DOMAIN-CONTAINING PROTEIN 1-RELATED"/>
    <property type="match status" value="1"/>
</dbReference>
<comment type="caution">
    <text evidence="4">The sequence shown here is derived from an EMBL/GenBank/DDBJ whole genome shotgun (WGS) entry which is preliminary data.</text>
</comment>
<dbReference type="InterPro" id="IPR040285">
    <property type="entry name" value="ProX/PRXD1"/>
</dbReference>
<dbReference type="STRING" id="396268.IV45_GL000080"/>
<keyword evidence="4" id="KW-0030">Aminoacyl-tRNA synthetase</keyword>
<reference evidence="4 5" key="1">
    <citation type="journal article" date="2015" name="Genome Announc.">
        <title>Expanding the biotechnology potential of lactobacilli through comparative genomics of 213 strains and associated genera.</title>
        <authorList>
            <person name="Sun Z."/>
            <person name="Harris H.M."/>
            <person name="McCann A."/>
            <person name="Guo C."/>
            <person name="Argimon S."/>
            <person name="Zhang W."/>
            <person name="Yang X."/>
            <person name="Jeffery I.B."/>
            <person name="Cooney J.C."/>
            <person name="Kagawa T.F."/>
            <person name="Liu W."/>
            <person name="Song Y."/>
            <person name="Salvetti E."/>
            <person name="Wrobel A."/>
            <person name="Rasinkangas P."/>
            <person name="Parkhill J."/>
            <person name="Rea M.C."/>
            <person name="O'Sullivan O."/>
            <person name="Ritari J."/>
            <person name="Douillard F.P."/>
            <person name="Paul Ross R."/>
            <person name="Yang R."/>
            <person name="Briner A.E."/>
            <person name="Felis G.E."/>
            <person name="de Vos W.M."/>
            <person name="Barrangou R."/>
            <person name="Klaenhammer T.R."/>
            <person name="Caufield P.W."/>
            <person name="Cui Y."/>
            <person name="Zhang H."/>
            <person name="O'Toole P.W."/>
        </authorList>
    </citation>
    <scope>NUCLEOTIDE SEQUENCE [LARGE SCALE GENOMIC DNA]</scope>
    <source>
        <strain evidence="4 5">DSM 17896</strain>
    </source>
</reference>